<dbReference type="EMBL" id="CP008874">
    <property type="protein sequence ID" value="AKH98148.1"/>
    <property type="molecule type" value="Genomic_DNA"/>
</dbReference>
<accession>A0A0F7PFU4</accession>
<proteinExistence type="predicted"/>
<protein>
    <submittedName>
        <fullName evidence="2">Membrane-bound metal-dependent hydrolase</fullName>
    </submittedName>
</protein>
<name>A0A0F7PFU4_9EURY</name>
<keyword evidence="2" id="KW-0378">Hydrolase</keyword>
<reference evidence="2 3" key="1">
    <citation type="journal article" date="2015" name="ISME J.">
        <title>Elemental sulfur and acetate can support life of a novel strictly anaerobic haloarchaeon.</title>
        <authorList>
            <person name="Sorokin D.Y."/>
            <person name="Kublanov I.V."/>
            <person name="Gavrilov S.N."/>
            <person name="Rojo D."/>
            <person name="Roman P."/>
            <person name="Golyshin P.N."/>
            <person name="Slepak V.Z."/>
            <person name="Smedile F."/>
            <person name="Ferrer M."/>
            <person name="Messina E."/>
            <person name="La Cono V."/>
            <person name="Yakimov M.M."/>
        </authorList>
    </citation>
    <scope>NUCLEOTIDE SEQUENCE [LARGE SCALE GENOMIC DNA]</scope>
    <source>
        <strain evidence="2 3">HSR2</strain>
    </source>
</reference>
<evidence type="ECO:0000313" key="2">
    <source>
        <dbReference type="EMBL" id="AKH98148.1"/>
    </source>
</evidence>
<evidence type="ECO:0000256" key="1">
    <source>
        <dbReference type="SAM" id="Phobius"/>
    </source>
</evidence>
<organism evidence="2 3">
    <name type="scientific">Halanaeroarchaeum sulfurireducens</name>
    <dbReference type="NCBI Taxonomy" id="1604004"/>
    <lineage>
        <taxon>Archaea</taxon>
        <taxon>Methanobacteriati</taxon>
        <taxon>Methanobacteriota</taxon>
        <taxon>Stenosarchaea group</taxon>
        <taxon>Halobacteria</taxon>
        <taxon>Halobacteriales</taxon>
        <taxon>Halobacteriaceae</taxon>
        <taxon>Halanaeroarchaeum</taxon>
    </lineage>
</organism>
<feature type="transmembrane region" description="Helical" evidence="1">
    <location>
        <begin position="256"/>
        <end position="273"/>
    </location>
</feature>
<keyword evidence="3" id="KW-1185">Reference proteome</keyword>
<feature type="transmembrane region" description="Helical" evidence="1">
    <location>
        <begin position="285"/>
        <end position="305"/>
    </location>
</feature>
<dbReference type="KEGG" id="hsu:HLASF_1672"/>
<gene>
    <name evidence="2" type="ORF">HLASF_1672</name>
</gene>
<dbReference type="GeneID" id="25159825"/>
<feature type="transmembrane region" description="Helical" evidence="1">
    <location>
        <begin position="48"/>
        <end position="71"/>
    </location>
</feature>
<dbReference type="RefSeq" id="WP_327050419.1">
    <property type="nucleotide sequence ID" value="NZ_CP008874.1"/>
</dbReference>
<dbReference type="GO" id="GO:0016787">
    <property type="term" value="F:hydrolase activity"/>
    <property type="evidence" value="ECO:0007669"/>
    <property type="project" value="UniProtKB-KW"/>
</dbReference>
<sequence>MYSMFVGHGLLAFAIVALVAMSADVDRDRATALAVVAGLFATVPDVDMVYALTGLVGVPGSSPLAVAESFWSASTVVHRSMTHSLAIAIPATVAFALVGRSTIATAVSFLLAASLIALGTLVSGPITGLVALAFVATGLLVGAAATRHGLGPAAVAGTAFVGLVTHPFGDVLTGQPPELFYPFPFAVFDGRVALSADPTLHLLGAFGAELAAIWLGVYAFSRLRERHLRSALKPRAAVGAAYATAVLVLPPPTVDGSYTFVFSVLAVGFVGAVPPRKHLPEGLTAVTTGLAGVTVAGMAYLLAYLTMDLAPLLALAGQPF</sequence>
<feature type="transmembrane region" description="Helical" evidence="1">
    <location>
        <begin position="83"/>
        <end position="103"/>
    </location>
</feature>
<keyword evidence="1" id="KW-0472">Membrane</keyword>
<feature type="transmembrane region" description="Helical" evidence="1">
    <location>
        <begin position="200"/>
        <end position="220"/>
    </location>
</feature>
<feature type="transmembrane region" description="Helical" evidence="1">
    <location>
        <begin position="109"/>
        <end position="142"/>
    </location>
</feature>
<dbReference type="Pfam" id="PF04307">
    <property type="entry name" value="YdjM"/>
    <property type="match status" value="1"/>
</dbReference>
<dbReference type="HOGENOM" id="CLU_843631_0_0_2"/>
<feature type="transmembrane region" description="Helical" evidence="1">
    <location>
        <begin position="232"/>
        <end position="250"/>
    </location>
</feature>
<feature type="transmembrane region" description="Helical" evidence="1">
    <location>
        <begin position="149"/>
        <end position="169"/>
    </location>
</feature>
<evidence type="ECO:0000313" key="3">
    <source>
        <dbReference type="Proteomes" id="UP000069906"/>
    </source>
</evidence>
<dbReference type="InterPro" id="IPR007404">
    <property type="entry name" value="YdjM-like"/>
</dbReference>
<keyword evidence="1" id="KW-0812">Transmembrane</keyword>
<dbReference type="AlphaFoldDB" id="A0A0F7PFU4"/>
<dbReference type="Proteomes" id="UP000069906">
    <property type="component" value="Chromosome"/>
</dbReference>
<keyword evidence="1" id="KW-1133">Transmembrane helix</keyword>